<dbReference type="RefSeq" id="XP_012898561.1">
    <property type="nucleotide sequence ID" value="XM_013043107.1"/>
</dbReference>
<sequence length="354" mass="40635">MNAVELFTPFFSEGIANYILKKHKLGTPLTILEVAKGSITNMKAILSYYKAKFPNVYKTLRYYYLTDEYPFSSPPMHSVYFKPLSIPDEFADKVQLYSIQDKEKCSFLSDSAFLILTDVLSSLPHDKIRVHYGSKGDSFDQYEQCIVAPNGKAFDELFLPVSDPLIRQYVEFLLASDYSMITLAEHQNATIDAYNRDSALGNNRAVRFKKFIPSEAFIPTVFLDLLNRVTRLAPTLHIVGYDFDYLPPCAEGDLNSPVNCVNGPIVCSYDEKGRCTDHRSYLEGKYTRDIFFPTDFTTLARLVKTVTKNEGMIMKLNNFMDEHLKVYQTRTMLGWNPLTKDFRNLSFILSWTKL</sequence>
<comment type="subcellular location">
    <subcellularLocation>
        <location evidence="1 7">Mitochondrion</location>
    </subcellularLocation>
</comment>
<comment type="similarity">
    <text evidence="2 7">Belongs to the NDUFAF7 family.</text>
</comment>
<organism evidence="8">
    <name type="scientific">Blastocystis hominis</name>
    <dbReference type="NCBI Taxonomy" id="12968"/>
    <lineage>
        <taxon>Eukaryota</taxon>
        <taxon>Sar</taxon>
        <taxon>Stramenopiles</taxon>
        <taxon>Bigyra</taxon>
        <taxon>Opalozoa</taxon>
        <taxon>Opalinata</taxon>
        <taxon>Blastocystidae</taxon>
        <taxon>Blastocystis</taxon>
    </lineage>
</organism>
<protein>
    <recommendedName>
        <fullName evidence="7">Protein arginine methyltransferase NDUFAF7</fullName>
        <ecNumber evidence="7">2.1.1.320</ecNumber>
    </recommendedName>
</protein>
<keyword evidence="5 7" id="KW-0496">Mitochondrion</keyword>
<dbReference type="Gene3D" id="3.40.50.12710">
    <property type="match status" value="1"/>
</dbReference>
<evidence type="ECO:0000313" key="8">
    <source>
        <dbReference type="EMBL" id="CBK24513.2"/>
    </source>
</evidence>
<dbReference type="OrthoDB" id="17415at2759"/>
<evidence type="ECO:0000313" key="9">
    <source>
        <dbReference type="Proteomes" id="UP000008312"/>
    </source>
</evidence>
<comment type="function">
    <text evidence="7">Arginine methyltransferase involved in the assembly or stability of mitochondrial NADH:ubiquinone oxidoreductase complex (complex I).</text>
</comment>
<evidence type="ECO:0000256" key="3">
    <source>
        <dbReference type="ARBA" id="ARBA00022603"/>
    </source>
</evidence>
<keyword evidence="3 7" id="KW-0489">Methyltransferase</keyword>
<dbReference type="GeneID" id="24923304"/>
<evidence type="ECO:0000256" key="2">
    <source>
        <dbReference type="ARBA" id="ARBA00005891"/>
    </source>
</evidence>
<evidence type="ECO:0000256" key="6">
    <source>
        <dbReference type="ARBA" id="ARBA00048612"/>
    </source>
</evidence>
<dbReference type="Pfam" id="PF02636">
    <property type="entry name" value="Methyltransf_28"/>
    <property type="match status" value="1"/>
</dbReference>
<gene>
    <name evidence="8" type="ORF">GSBLH_T00007180001</name>
</gene>
<dbReference type="OMA" id="LPFAPNM"/>
<comment type="catalytic activity">
    <reaction evidence="6 7">
        <text>L-arginyl-[protein] + 2 S-adenosyl-L-methionine = N(omega),N(omega)'-dimethyl-L-arginyl-[protein] + 2 S-adenosyl-L-homocysteine + 2 H(+)</text>
        <dbReference type="Rhea" id="RHEA:48108"/>
        <dbReference type="Rhea" id="RHEA-COMP:10532"/>
        <dbReference type="Rhea" id="RHEA-COMP:11992"/>
        <dbReference type="ChEBI" id="CHEBI:15378"/>
        <dbReference type="ChEBI" id="CHEBI:29965"/>
        <dbReference type="ChEBI" id="CHEBI:57856"/>
        <dbReference type="ChEBI" id="CHEBI:59789"/>
        <dbReference type="ChEBI" id="CHEBI:88221"/>
        <dbReference type="EC" id="2.1.1.320"/>
    </reaction>
</comment>
<dbReference type="GO" id="GO:0035243">
    <property type="term" value="F:protein-arginine omega-N symmetric methyltransferase activity"/>
    <property type="evidence" value="ECO:0007669"/>
    <property type="project" value="UniProtKB-EC"/>
</dbReference>
<proteinExistence type="inferred from homology"/>
<name>D8M8X4_BLAHO</name>
<keyword evidence="4 7" id="KW-0808">Transferase</keyword>
<keyword evidence="9" id="KW-1185">Reference proteome</keyword>
<dbReference type="InterPro" id="IPR038375">
    <property type="entry name" value="NDUFAF7_sf"/>
</dbReference>
<dbReference type="InterPro" id="IPR003788">
    <property type="entry name" value="NDUFAF7"/>
</dbReference>
<evidence type="ECO:0000256" key="4">
    <source>
        <dbReference type="ARBA" id="ARBA00022679"/>
    </source>
</evidence>
<dbReference type="PANTHER" id="PTHR12049">
    <property type="entry name" value="PROTEIN ARGININE METHYLTRANSFERASE NDUFAF7, MITOCHONDRIAL"/>
    <property type="match status" value="1"/>
</dbReference>
<dbReference type="InParanoid" id="D8M8X4"/>
<dbReference type="PANTHER" id="PTHR12049:SF5">
    <property type="entry name" value="PROTEIN ARGININE METHYLTRANSFERASE NDUFAF7 HOMOLOG, MITOCHONDRIAL"/>
    <property type="match status" value="1"/>
</dbReference>
<dbReference type="AlphaFoldDB" id="D8M8X4"/>
<dbReference type="Proteomes" id="UP000008312">
    <property type="component" value="Unassembled WGS sequence"/>
</dbReference>
<reference evidence="8" key="1">
    <citation type="submission" date="2010-02" db="EMBL/GenBank/DDBJ databases">
        <title>Sequencing and annotation of the Blastocystis hominis genome.</title>
        <authorList>
            <person name="Wincker P."/>
        </authorList>
    </citation>
    <scope>NUCLEOTIDE SEQUENCE</scope>
    <source>
        <strain evidence="8">Singapore isolate B</strain>
    </source>
</reference>
<dbReference type="GO" id="GO:0005739">
    <property type="term" value="C:mitochondrion"/>
    <property type="evidence" value="ECO:0007669"/>
    <property type="project" value="UniProtKB-SubCell"/>
</dbReference>
<evidence type="ECO:0000256" key="7">
    <source>
        <dbReference type="RuleBase" id="RU364114"/>
    </source>
</evidence>
<accession>D8M8X4</accession>
<evidence type="ECO:0000256" key="1">
    <source>
        <dbReference type="ARBA" id="ARBA00004173"/>
    </source>
</evidence>
<evidence type="ECO:0000256" key="5">
    <source>
        <dbReference type="ARBA" id="ARBA00023128"/>
    </source>
</evidence>
<dbReference type="EMBL" id="FN668688">
    <property type="protein sequence ID" value="CBK24513.2"/>
    <property type="molecule type" value="Genomic_DNA"/>
</dbReference>
<dbReference type="SUPFAM" id="SSF53335">
    <property type="entry name" value="S-adenosyl-L-methionine-dependent methyltransferases"/>
    <property type="match status" value="1"/>
</dbReference>
<dbReference type="EC" id="2.1.1.320" evidence="7"/>
<dbReference type="GO" id="GO:0032259">
    <property type="term" value="P:methylation"/>
    <property type="evidence" value="ECO:0007669"/>
    <property type="project" value="UniProtKB-KW"/>
</dbReference>
<dbReference type="InterPro" id="IPR029063">
    <property type="entry name" value="SAM-dependent_MTases_sf"/>
</dbReference>